<accession>A0ABW1LFI2</accession>
<organism evidence="2 3">
    <name type="scientific">Nocardioides hankookensis</name>
    <dbReference type="NCBI Taxonomy" id="443157"/>
    <lineage>
        <taxon>Bacteria</taxon>
        <taxon>Bacillati</taxon>
        <taxon>Actinomycetota</taxon>
        <taxon>Actinomycetes</taxon>
        <taxon>Propionibacteriales</taxon>
        <taxon>Nocardioidaceae</taxon>
        <taxon>Nocardioides</taxon>
    </lineage>
</organism>
<evidence type="ECO:0000256" key="1">
    <source>
        <dbReference type="SAM" id="MobiDB-lite"/>
    </source>
</evidence>
<feature type="compositionally biased region" description="Low complexity" evidence="1">
    <location>
        <begin position="1"/>
        <end position="16"/>
    </location>
</feature>
<evidence type="ECO:0000313" key="2">
    <source>
        <dbReference type="EMBL" id="MFC6041972.1"/>
    </source>
</evidence>
<gene>
    <name evidence="2" type="ORF">ACFPYL_02740</name>
</gene>
<feature type="region of interest" description="Disordered" evidence="1">
    <location>
        <begin position="1"/>
        <end position="24"/>
    </location>
</feature>
<comment type="caution">
    <text evidence="2">The sequence shown here is derived from an EMBL/GenBank/DDBJ whole genome shotgun (WGS) entry which is preliminary data.</text>
</comment>
<dbReference type="EMBL" id="JBHSRJ010000001">
    <property type="protein sequence ID" value="MFC6041972.1"/>
    <property type="molecule type" value="Genomic_DNA"/>
</dbReference>
<dbReference type="Proteomes" id="UP001596135">
    <property type="component" value="Unassembled WGS sequence"/>
</dbReference>
<sequence>MTDATTTSQTQAAAQPAPEPRDAATIHPIALDGHTYVVRWRGKVEG</sequence>
<reference evidence="3" key="1">
    <citation type="journal article" date="2019" name="Int. J. Syst. Evol. Microbiol.">
        <title>The Global Catalogue of Microorganisms (GCM) 10K type strain sequencing project: providing services to taxonomists for standard genome sequencing and annotation.</title>
        <authorList>
            <consortium name="The Broad Institute Genomics Platform"/>
            <consortium name="The Broad Institute Genome Sequencing Center for Infectious Disease"/>
            <person name="Wu L."/>
            <person name="Ma J."/>
        </authorList>
    </citation>
    <scope>NUCLEOTIDE SEQUENCE [LARGE SCALE GENOMIC DNA]</scope>
    <source>
        <strain evidence="3">CCUG 54522</strain>
    </source>
</reference>
<evidence type="ECO:0000313" key="3">
    <source>
        <dbReference type="Proteomes" id="UP001596135"/>
    </source>
</evidence>
<keyword evidence="3" id="KW-1185">Reference proteome</keyword>
<proteinExistence type="predicted"/>
<name>A0ABW1LFI2_9ACTN</name>
<protein>
    <submittedName>
        <fullName evidence="2">Uncharacterized protein</fullName>
    </submittedName>
</protein>